<keyword evidence="4" id="KW-0732">Signal</keyword>
<keyword evidence="5" id="KW-0378">Hydrolase</keyword>
<dbReference type="Gene3D" id="3.40.390.10">
    <property type="entry name" value="Collagenase (Catalytic Domain)"/>
    <property type="match status" value="1"/>
</dbReference>
<accession>A0A914C8V4</accession>
<name>A0A914C8V4_9BILA</name>
<proteinExistence type="inferred from homology"/>
<dbReference type="GO" id="GO:0004222">
    <property type="term" value="F:metalloendopeptidase activity"/>
    <property type="evidence" value="ECO:0007669"/>
    <property type="project" value="InterPro"/>
</dbReference>
<dbReference type="GO" id="GO:0030574">
    <property type="term" value="P:collagen catabolic process"/>
    <property type="evidence" value="ECO:0007669"/>
    <property type="project" value="TreeGrafter"/>
</dbReference>
<feature type="binding site" evidence="9">
    <location>
        <position position="192"/>
    </location>
    <ligand>
        <name>Zn(2+)</name>
        <dbReference type="ChEBI" id="CHEBI:29105"/>
        <label>2</label>
        <note>catalytic</note>
    </ligand>
</feature>
<evidence type="ECO:0000256" key="9">
    <source>
        <dbReference type="PIRSR" id="PIRSR621190-2"/>
    </source>
</evidence>
<dbReference type="GO" id="GO:0030198">
    <property type="term" value="P:extracellular matrix organization"/>
    <property type="evidence" value="ECO:0007669"/>
    <property type="project" value="TreeGrafter"/>
</dbReference>
<feature type="binding site" description="in inhibited form" evidence="9">
    <location>
        <position position="34"/>
    </location>
    <ligand>
        <name>Zn(2+)</name>
        <dbReference type="ChEBI" id="CHEBI:29105"/>
        <label>2</label>
        <note>catalytic</note>
    </ligand>
</feature>
<dbReference type="GO" id="GO:0006508">
    <property type="term" value="P:proteolysis"/>
    <property type="evidence" value="ECO:0007669"/>
    <property type="project" value="UniProtKB-KW"/>
</dbReference>
<evidence type="ECO:0000256" key="4">
    <source>
        <dbReference type="ARBA" id="ARBA00022729"/>
    </source>
</evidence>
<feature type="binding site" evidence="9">
    <location>
        <position position="123"/>
    </location>
    <ligand>
        <name>Ca(2+)</name>
        <dbReference type="ChEBI" id="CHEBI:29108"/>
        <label>3</label>
    </ligand>
</feature>
<evidence type="ECO:0000256" key="7">
    <source>
        <dbReference type="ARBA" id="ARBA00023049"/>
    </source>
</evidence>
<feature type="binding site" evidence="9">
    <location>
        <position position="184"/>
    </location>
    <ligand>
        <name>Zn(2+)</name>
        <dbReference type="ChEBI" id="CHEBI:29105"/>
        <label>2</label>
        <note>catalytic</note>
    </ligand>
</feature>
<feature type="binding site" evidence="9">
    <location>
        <position position="143"/>
    </location>
    <ligand>
        <name>Ca(2+)</name>
        <dbReference type="ChEBI" id="CHEBI:29108"/>
        <label>3</label>
    </ligand>
</feature>
<reference evidence="13" key="1">
    <citation type="submission" date="2022-11" db="UniProtKB">
        <authorList>
            <consortium name="WormBaseParasite"/>
        </authorList>
    </citation>
    <scope>IDENTIFICATION</scope>
</reference>
<dbReference type="InterPro" id="IPR001818">
    <property type="entry name" value="Pept_M10_metallopeptidase"/>
</dbReference>
<keyword evidence="6 9" id="KW-0862">Zinc</keyword>
<evidence type="ECO:0000256" key="6">
    <source>
        <dbReference type="ARBA" id="ARBA00022833"/>
    </source>
</evidence>
<feature type="compositionally biased region" description="Basic and acidic residues" evidence="10">
    <location>
        <begin position="244"/>
        <end position="262"/>
    </location>
</feature>
<organism evidence="12 13">
    <name type="scientific">Acrobeloides nanus</name>
    <dbReference type="NCBI Taxonomy" id="290746"/>
    <lineage>
        <taxon>Eukaryota</taxon>
        <taxon>Metazoa</taxon>
        <taxon>Ecdysozoa</taxon>
        <taxon>Nematoda</taxon>
        <taxon>Chromadorea</taxon>
        <taxon>Rhabditida</taxon>
        <taxon>Tylenchina</taxon>
        <taxon>Cephalobomorpha</taxon>
        <taxon>Cephaloboidea</taxon>
        <taxon>Cephalobidae</taxon>
        <taxon>Acrobeloides</taxon>
    </lineage>
</organism>
<dbReference type="GO" id="GO:0031012">
    <property type="term" value="C:extracellular matrix"/>
    <property type="evidence" value="ECO:0007669"/>
    <property type="project" value="InterPro"/>
</dbReference>
<dbReference type="WBParaSite" id="ACRNAN_Path_569.g2135.t1">
    <property type="protein sequence ID" value="ACRNAN_Path_569.g2135.t1"/>
    <property type="gene ID" value="ACRNAN_Path_569.g2135"/>
</dbReference>
<feature type="domain" description="Peptidase metallopeptidase" evidence="11">
    <location>
        <begin position="49"/>
        <end position="225"/>
    </location>
</feature>
<evidence type="ECO:0000256" key="1">
    <source>
        <dbReference type="ARBA" id="ARBA00010370"/>
    </source>
</evidence>
<evidence type="ECO:0000256" key="5">
    <source>
        <dbReference type="ARBA" id="ARBA00022801"/>
    </source>
</evidence>
<feature type="region of interest" description="Disordered" evidence="10">
    <location>
        <begin position="222"/>
        <end position="262"/>
    </location>
</feature>
<evidence type="ECO:0000259" key="11">
    <source>
        <dbReference type="SMART" id="SM00235"/>
    </source>
</evidence>
<dbReference type="GO" id="GO:0008270">
    <property type="term" value="F:zinc ion binding"/>
    <property type="evidence" value="ECO:0007669"/>
    <property type="project" value="InterPro"/>
</dbReference>
<dbReference type="InterPro" id="IPR036365">
    <property type="entry name" value="PGBD-like_sf"/>
</dbReference>
<evidence type="ECO:0000256" key="3">
    <source>
        <dbReference type="ARBA" id="ARBA00022723"/>
    </source>
</evidence>
<dbReference type="SUPFAM" id="SSF55486">
    <property type="entry name" value="Metalloproteases ('zincins'), catalytic domain"/>
    <property type="match status" value="1"/>
</dbReference>
<feature type="binding site" evidence="9">
    <location>
        <position position="106"/>
    </location>
    <ligand>
        <name>Ca(2+)</name>
        <dbReference type="ChEBI" id="CHEBI:29108"/>
        <label>2</label>
    </ligand>
</feature>
<comment type="cofactor">
    <cofactor evidence="9">
        <name>Zn(2+)</name>
        <dbReference type="ChEBI" id="CHEBI:29105"/>
    </cofactor>
    <text evidence="9">Binds 2 Zn(2+) ions per subunit.</text>
</comment>
<keyword evidence="7" id="KW-0482">Metalloprotease</keyword>
<feature type="binding site" evidence="9">
    <location>
        <position position="131"/>
    </location>
    <ligand>
        <name>Zn(2+)</name>
        <dbReference type="ChEBI" id="CHEBI:29105"/>
        <label>1</label>
    </ligand>
</feature>
<feature type="binding site" evidence="9">
    <location>
        <position position="124"/>
    </location>
    <ligand>
        <name>Ca(2+)</name>
        <dbReference type="ChEBI" id="CHEBI:29108"/>
        <label>3</label>
    </ligand>
</feature>
<comment type="cofactor">
    <cofactor evidence="9">
        <name>Ca(2+)</name>
        <dbReference type="ChEBI" id="CHEBI:29108"/>
    </cofactor>
    <text evidence="9">Can bind about 5 Ca(2+) ions per subunit.</text>
</comment>
<evidence type="ECO:0000256" key="8">
    <source>
        <dbReference type="PIRSR" id="PIRSR621190-1"/>
    </source>
</evidence>
<keyword evidence="9" id="KW-0106">Calcium</keyword>
<dbReference type="PANTHER" id="PTHR10201:SF291">
    <property type="entry name" value="MATRIX METALLOPROTEINASE 1, ISOFORM C-RELATED"/>
    <property type="match status" value="1"/>
</dbReference>
<feature type="binding site" evidence="9">
    <location>
        <position position="174"/>
    </location>
    <ligand>
        <name>Zn(2+)</name>
        <dbReference type="ChEBI" id="CHEBI:29105"/>
        <label>2</label>
        <note>catalytic</note>
    </ligand>
</feature>
<dbReference type="SMART" id="SM00235">
    <property type="entry name" value="ZnMc"/>
    <property type="match status" value="1"/>
</dbReference>
<feature type="binding site" evidence="9">
    <location>
        <position position="118"/>
    </location>
    <ligand>
        <name>Zn(2+)</name>
        <dbReference type="ChEBI" id="CHEBI:29105"/>
        <label>1</label>
    </ligand>
</feature>
<feature type="binding site" evidence="9">
    <location>
        <position position="116"/>
    </location>
    <ligand>
        <name>Zn(2+)</name>
        <dbReference type="ChEBI" id="CHEBI:29105"/>
        <label>1</label>
    </ligand>
</feature>
<dbReference type="CDD" id="cd04278">
    <property type="entry name" value="ZnMc_MMP"/>
    <property type="match status" value="1"/>
</dbReference>
<dbReference type="SUPFAM" id="SSF47090">
    <property type="entry name" value="PGBD-like"/>
    <property type="match status" value="1"/>
</dbReference>
<evidence type="ECO:0000256" key="10">
    <source>
        <dbReference type="SAM" id="MobiDB-lite"/>
    </source>
</evidence>
<feature type="active site" evidence="8">
    <location>
        <position position="175"/>
    </location>
</feature>
<keyword evidence="2" id="KW-0645">Protease</keyword>
<dbReference type="Proteomes" id="UP000887540">
    <property type="component" value="Unplaced"/>
</dbReference>
<dbReference type="InterPro" id="IPR006026">
    <property type="entry name" value="Peptidase_Metallo"/>
</dbReference>
<protein>
    <submittedName>
        <fullName evidence="13">Peptidase metallopeptidase domain-containing protein</fullName>
    </submittedName>
</protein>
<feature type="binding site" evidence="9">
    <location>
        <position position="146"/>
    </location>
    <ligand>
        <name>Ca(2+)</name>
        <dbReference type="ChEBI" id="CHEBI:29108"/>
        <label>3</label>
    </ligand>
</feature>
<dbReference type="Pfam" id="PF00413">
    <property type="entry name" value="Peptidase_M10"/>
    <property type="match status" value="1"/>
</dbReference>
<keyword evidence="12" id="KW-1185">Reference proteome</keyword>
<feature type="binding site" evidence="9">
    <location>
        <position position="178"/>
    </location>
    <ligand>
        <name>Zn(2+)</name>
        <dbReference type="ChEBI" id="CHEBI:29105"/>
        <label>2</label>
        <note>catalytic</note>
    </ligand>
</feature>
<evidence type="ECO:0000313" key="13">
    <source>
        <dbReference type="WBParaSite" id="ACRNAN_Path_569.g2135.t1"/>
    </source>
</evidence>
<comment type="similarity">
    <text evidence="1">Belongs to the peptidase M10A family.</text>
</comment>
<dbReference type="PANTHER" id="PTHR10201">
    <property type="entry name" value="MATRIX METALLOPROTEINASE"/>
    <property type="match status" value="1"/>
</dbReference>
<dbReference type="GO" id="GO:0005615">
    <property type="term" value="C:extracellular space"/>
    <property type="evidence" value="ECO:0007669"/>
    <property type="project" value="TreeGrafter"/>
</dbReference>
<feature type="binding site" evidence="9">
    <location>
        <position position="146"/>
    </location>
    <ligand>
        <name>Ca(2+)</name>
        <dbReference type="ChEBI" id="CHEBI:29108"/>
        <label>1</label>
    </ligand>
</feature>
<feature type="binding site" evidence="9">
    <location>
        <position position="141"/>
    </location>
    <ligand>
        <name>Zn(2+)</name>
        <dbReference type="ChEBI" id="CHEBI:29105"/>
        <label>1</label>
    </ligand>
</feature>
<evidence type="ECO:0000256" key="2">
    <source>
        <dbReference type="ARBA" id="ARBA00022670"/>
    </source>
</evidence>
<dbReference type="AlphaFoldDB" id="A0A914C8V4"/>
<dbReference type="PRINTS" id="PR00138">
    <property type="entry name" value="MATRIXIN"/>
</dbReference>
<dbReference type="InterPro" id="IPR033739">
    <property type="entry name" value="M10A_MMP"/>
</dbReference>
<keyword evidence="3 9" id="KW-0479">Metal-binding</keyword>
<dbReference type="InterPro" id="IPR024079">
    <property type="entry name" value="MetalloPept_cat_dom_sf"/>
</dbReference>
<dbReference type="InterPro" id="IPR021190">
    <property type="entry name" value="Pept_M10A"/>
</dbReference>
<sequence length="262" mass="29422">MLKNGIKRLQKYLGVKQTGEPDEETKKAVIAPRCGISDIQNIMDPESGLPYKWENKLTLNYAIHAFNPKLDKAEQRLAIRTAFNRWASISPLKFRDVTGISDITPDINVGFYAGNHDDPDPFDGELQVLAHGYYPEDGRLHFDLDENWAYPSSAAVRADISIGKYIDLLEIATHEIGHVLGVDHIPNIETIMSARYRPRTDSSGNYIVKKLHDLDIEKIQELYGPGTGGSSRGPPILPNRKRREATSNDKKEVTSEPRKAET</sequence>
<evidence type="ECO:0000313" key="12">
    <source>
        <dbReference type="Proteomes" id="UP000887540"/>
    </source>
</evidence>